<protein>
    <recommendedName>
        <fullName evidence="3">HNH endonuclease</fullName>
    </recommendedName>
</protein>
<sequence length="208" mass="22928">MVTGEPFYSLITIGNDVREAGYEGSLFLEITPGEAEQSRNANIAVKNAERVSATDLLSKFVYLTKKRGDTRAIDFPLSKSGDEPSIPVVPKVFVEGRSRSVFLTKIERNPEARRKCIQANGAQCALCGFDFSKRFGSQGEGLIHVHHLNQISESKGERAVDPTKDLLPVCPNCHFFIHSRKPMYSQEEVLAFLTSNAAAIQQTAAIEP</sequence>
<evidence type="ECO:0008006" key="3">
    <source>
        <dbReference type="Google" id="ProtNLM"/>
    </source>
</evidence>
<proteinExistence type="predicted"/>
<evidence type="ECO:0000313" key="1">
    <source>
        <dbReference type="EMBL" id="MFD2256881.1"/>
    </source>
</evidence>
<keyword evidence="2" id="KW-1185">Reference proteome</keyword>
<gene>
    <name evidence="1" type="ORF">ACFSSA_09350</name>
</gene>
<organism evidence="1 2">
    <name type="scientific">Luteolibacter algae</name>
    <dbReference type="NCBI Taxonomy" id="454151"/>
    <lineage>
        <taxon>Bacteria</taxon>
        <taxon>Pseudomonadati</taxon>
        <taxon>Verrucomicrobiota</taxon>
        <taxon>Verrucomicrobiia</taxon>
        <taxon>Verrucomicrobiales</taxon>
        <taxon>Verrucomicrobiaceae</taxon>
        <taxon>Luteolibacter</taxon>
    </lineage>
</organism>
<reference evidence="2" key="1">
    <citation type="journal article" date="2019" name="Int. J. Syst. Evol. Microbiol.">
        <title>The Global Catalogue of Microorganisms (GCM) 10K type strain sequencing project: providing services to taxonomists for standard genome sequencing and annotation.</title>
        <authorList>
            <consortium name="The Broad Institute Genomics Platform"/>
            <consortium name="The Broad Institute Genome Sequencing Center for Infectious Disease"/>
            <person name="Wu L."/>
            <person name="Ma J."/>
        </authorList>
    </citation>
    <scope>NUCLEOTIDE SEQUENCE [LARGE SCALE GENOMIC DNA]</scope>
    <source>
        <strain evidence="2">CGMCC 4.7106</strain>
    </source>
</reference>
<accession>A0ABW5DB77</accession>
<evidence type="ECO:0000313" key="2">
    <source>
        <dbReference type="Proteomes" id="UP001597375"/>
    </source>
</evidence>
<dbReference type="EMBL" id="JBHUIT010000017">
    <property type="protein sequence ID" value="MFD2256881.1"/>
    <property type="molecule type" value="Genomic_DNA"/>
</dbReference>
<dbReference type="CDD" id="cd00085">
    <property type="entry name" value="HNHc"/>
    <property type="match status" value="1"/>
</dbReference>
<comment type="caution">
    <text evidence="1">The sequence shown here is derived from an EMBL/GenBank/DDBJ whole genome shotgun (WGS) entry which is preliminary data.</text>
</comment>
<dbReference type="InterPro" id="IPR003615">
    <property type="entry name" value="HNH_nuc"/>
</dbReference>
<dbReference type="Proteomes" id="UP001597375">
    <property type="component" value="Unassembled WGS sequence"/>
</dbReference>
<name>A0ABW5DB77_9BACT</name>